<protein>
    <submittedName>
        <fullName evidence="1">Uncharacterized protein</fullName>
    </submittedName>
</protein>
<accession>A0A8D8WR70</accession>
<reference evidence="1" key="1">
    <citation type="submission" date="2021-05" db="EMBL/GenBank/DDBJ databases">
        <authorList>
            <person name="Alioto T."/>
            <person name="Alioto T."/>
            <person name="Gomez Garrido J."/>
        </authorList>
    </citation>
    <scope>NUCLEOTIDE SEQUENCE</scope>
</reference>
<sequence>MKQMPLVRLVRLVRPPAVRRCVSRRKMSKHLHKHRLLQLRRKIRTLDSMWNQVLQVKKVVRVKKKKMQIPNKWQVTMSKLIIKEAMKLSMQTTKKLMIALKKKVRVMMMKTWKAREMPRPIPYLKRQQCLQIA</sequence>
<proteinExistence type="predicted"/>
<dbReference type="EMBL" id="HBUF01216366">
    <property type="protein sequence ID" value="CAG6667369.1"/>
    <property type="molecule type" value="Transcribed_RNA"/>
</dbReference>
<evidence type="ECO:0000313" key="1">
    <source>
        <dbReference type="EMBL" id="CAG6667369.1"/>
    </source>
</evidence>
<dbReference type="AlphaFoldDB" id="A0A8D8WR70"/>
<organism evidence="1">
    <name type="scientific">Cacopsylla melanoneura</name>
    <dbReference type="NCBI Taxonomy" id="428564"/>
    <lineage>
        <taxon>Eukaryota</taxon>
        <taxon>Metazoa</taxon>
        <taxon>Ecdysozoa</taxon>
        <taxon>Arthropoda</taxon>
        <taxon>Hexapoda</taxon>
        <taxon>Insecta</taxon>
        <taxon>Pterygota</taxon>
        <taxon>Neoptera</taxon>
        <taxon>Paraneoptera</taxon>
        <taxon>Hemiptera</taxon>
        <taxon>Sternorrhyncha</taxon>
        <taxon>Psylloidea</taxon>
        <taxon>Psyllidae</taxon>
        <taxon>Psyllinae</taxon>
        <taxon>Cacopsylla</taxon>
    </lineage>
</organism>
<name>A0A8D8WR70_9HEMI</name>